<gene>
    <name evidence="2" type="ORF">DC430_23505</name>
</gene>
<proteinExistence type="predicted"/>
<name>A0AA92H6Z7_RHIRH</name>
<accession>A0AA92H6Z7</accession>
<protein>
    <recommendedName>
        <fullName evidence="1">DUF4113 domain-containing protein</fullName>
    </recommendedName>
</protein>
<evidence type="ECO:0000313" key="3">
    <source>
        <dbReference type="Proteomes" id="UP000244335"/>
    </source>
</evidence>
<dbReference type="EMBL" id="QDFR01000016">
    <property type="protein sequence ID" value="PVE49868.1"/>
    <property type="molecule type" value="Genomic_DNA"/>
</dbReference>
<dbReference type="AlphaFoldDB" id="A0AA92H6Z7"/>
<evidence type="ECO:0000259" key="1">
    <source>
        <dbReference type="Pfam" id="PF13438"/>
    </source>
</evidence>
<evidence type="ECO:0000313" key="2">
    <source>
        <dbReference type="EMBL" id="PVE49868.1"/>
    </source>
</evidence>
<sequence>MCIRASEAIISVCPALHQADAVQAGLFHAADCQARRDLIASLAGLNHRYGRGTVAFATSGLQKAWKLRSDQKSPAYTARRISFLEYLNSCYATKPSV</sequence>
<dbReference type="InterPro" id="IPR025188">
    <property type="entry name" value="DUF4113"/>
</dbReference>
<dbReference type="Pfam" id="PF13438">
    <property type="entry name" value="DUF4113"/>
    <property type="match status" value="1"/>
</dbReference>
<comment type="caution">
    <text evidence="2">The sequence shown here is derived from an EMBL/GenBank/DDBJ whole genome shotgun (WGS) entry which is preliminary data.</text>
</comment>
<reference evidence="2 3" key="1">
    <citation type="submission" date="2018-04" db="EMBL/GenBank/DDBJ databases">
        <authorList>
            <person name="Hagen T."/>
        </authorList>
    </citation>
    <scope>NUCLEOTIDE SEQUENCE [LARGE SCALE GENOMIC DNA]</scope>
    <source>
        <strain evidence="2 3">TPD7009</strain>
    </source>
</reference>
<feature type="domain" description="DUF4113" evidence="1">
    <location>
        <begin position="37"/>
        <end position="79"/>
    </location>
</feature>
<dbReference type="Proteomes" id="UP000244335">
    <property type="component" value="Unassembled WGS sequence"/>
</dbReference>
<organism evidence="2 3">
    <name type="scientific">Rhizobium rhizogenes</name>
    <name type="common">Agrobacterium rhizogenes</name>
    <dbReference type="NCBI Taxonomy" id="359"/>
    <lineage>
        <taxon>Bacteria</taxon>
        <taxon>Pseudomonadati</taxon>
        <taxon>Pseudomonadota</taxon>
        <taxon>Alphaproteobacteria</taxon>
        <taxon>Hyphomicrobiales</taxon>
        <taxon>Rhizobiaceae</taxon>
        <taxon>Rhizobium/Agrobacterium group</taxon>
        <taxon>Rhizobium</taxon>
    </lineage>
</organism>